<proteinExistence type="predicted"/>
<dbReference type="AlphaFoldDB" id="A0A6J4HVJ3"/>
<name>A0A6J4HVJ3_9CYAN</name>
<organism evidence="1">
    <name type="scientific">uncultured Coleofasciculus sp</name>
    <dbReference type="NCBI Taxonomy" id="1267456"/>
    <lineage>
        <taxon>Bacteria</taxon>
        <taxon>Bacillati</taxon>
        <taxon>Cyanobacteriota</taxon>
        <taxon>Cyanophyceae</taxon>
        <taxon>Coleofasciculales</taxon>
        <taxon>Coleofasciculaceae</taxon>
        <taxon>Coleofasciculus</taxon>
        <taxon>environmental samples</taxon>
    </lineage>
</organism>
<accession>A0A6J4HVJ3</accession>
<protein>
    <submittedName>
        <fullName evidence="1">Uncharacterized protein</fullName>
    </submittedName>
</protein>
<evidence type="ECO:0000313" key="1">
    <source>
        <dbReference type="EMBL" id="CAA9234900.1"/>
    </source>
</evidence>
<dbReference type="EMBL" id="CADCTM010000168">
    <property type="protein sequence ID" value="CAA9234900.1"/>
    <property type="molecule type" value="Genomic_DNA"/>
</dbReference>
<reference evidence="1" key="1">
    <citation type="submission" date="2020-02" db="EMBL/GenBank/DDBJ databases">
        <authorList>
            <person name="Meier V. D."/>
        </authorList>
    </citation>
    <scope>NUCLEOTIDE SEQUENCE</scope>
    <source>
        <strain evidence="1">AVDCRST_MAG92</strain>
    </source>
</reference>
<sequence>MVVSLSVLAFPLLKVKKYLFCLPYAHRYTLYKPKGIIAQCKPLGRSFYTDFLQIND</sequence>
<gene>
    <name evidence="1" type="ORF">AVDCRST_MAG92-1206</name>
</gene>